<dbReference type="InParanoid" id="A0A7R8YW47"/>
<accession>A0A7R8YW47</accession>
<keyword evidence="2" id="KW-1185">Reference proteome</keyword>
<sequence>MGILERWVEYFDELLNNQNIGELEVSPTKDDGQILPQPSSGETVRAIHRLKNHKSPGADGITVELVKYGGDQLHQVVHHHLCSRYGTANQCLTIGNEASSVSYIKREISRSAAII</sequence>
<dbReference type="AlphaFoldDB" id="A0A7R8YW47"/>
<organism evidence="1 2">
    <name type="scientific">Hermetia illucens</name>
    <name type="common">Black soldier fly</name>
    <dbReference type="NCBI Taxonomy" id="343691"/>
    <lineage>
        <taxon>Eukaryota</taxon>
        <taxon>Metazoa</taxon>
        <taxon>Ecdysozoa</taxon>
        <taxon>Arthropoda</taxon>
        <taxon>Hexapoda</taxon>
        <taxon>Insecta</taxon>
        <taxon>Pterygota</taxon>
        <taxon>Neoptera</taxon>
        <taxon>Endopterygota</taxon>
        <taxon>Diptera</taxon>
        <taxon>Brachycera</taxon>
        <taxon>Stratiomyomorpha</taxon>
        <taxon>Stratiomyidae</taxon>
        <taxon>Hermetiinae</taxon>
        <taxon>Hermetia</taxon>
    </lineage>
</organism>
<evidence type="ECO:0000313" key="1">
    <source>
        <dbReference type="EMBL" id="CAD7088028.1"/>
    </source>
</evidence>
<evidence type="ECO:0000313" key="2">
    <source>
        <dbReference type="Proteomes" id="UP000594454"/>
    </source>
</evidence>
<name>A0A7R8YW47_HERIL</name>
<dbReference type="EMBL" id="LR899012">
    <property type="protein sequence ID" value="CAD7088028.1"/>
    <property type="molecule type" value="Genomic_DNA"/>
</dbReference>
<gene>
    <name evidence="1" type="ORF">HERILL_LOCUS10690</name>
</gene>
<reference evidence="1 2" key="1">
    <citation type="submission" date="2020-11" db="EMBL/GenBank/DDBJ databases">
        <authorList>
            <person name="Wallbank WR R."/>
            <person name="Pardo Diaz C."/>
            <person name="Kozak K."/>
            <person name="Martin S."/>
            <person name="Jiggins C."/>
            <person name="Moest M."/>
            <person name="Warren A I."/>
            <person name="Generalovic N T."/>
            <person name="Byers J.R.P. K."/>
            <person name="Montejo-Kovacevich G."/>
            <person name="Yen C E."/>
        </authorList>
    </citation>
    <scope>NUCLEOTIDE SEQUENCE [LARGE SCALE GENOMIC DNA]</scope>
</reference>
<proteinExistence type="predicted"/>
<protein>
    <submittedName>
        <fullName evidence="1">Uncharacterized protein</fullName>
    </submittedName>
</protein>
<dbReference type="Proteomes" id="UP000594454">
    <property type="component" value="Chromosome 4"/>
</dbReference>